<gene>
    <name evidence="3" type="ORF">LCGC14_0367740</name>
</gene>
<dbReference type="Gene3D" id="3.40.920.10">
    <property type="entry name" value="Pyruvate-ferredoxin oxidoreductase, PFOR, domain III"/>
    <property type="match status" value="1"/>
</dbReference>
<comment type="caution">
    <text evidence="3">The sequence shown here is derived from an EMBL/GenBank/DDBJ whole genome shotgun (WGS) entry which is preliminary data.</text>
</comment>
<feature type="domain" description="Pyruvate/ketoisovalerate oxidoreductase catalytic" evidence="2">
    <location>
        <begin position="12"/>
        <end position="172"/>
    </location>
</feature>
<name>A0A0F9WEI0_9ZZZZ</name>
<keyword evidence="1" id="KW-0560">Oxidoreductase</keyword>
<dbReference type="PANTHER" id="PTHR42730:SF1">
    <property type="entry name" value="2-OXOGLUTARATE SYNTHASE SUBUNIT KORC"/>
    <property type="match status" value="1"/>
</dbReference>
<evidence type="ECO:0000256" key="1">
    <source>
        <dbReference type="ARBA" id="ARBA00023002"/>
    </source>
</evidence>
<dbReference type="PANTHER" id="PTHR42730">
    <property type="entry name" value="2-OXOGLUTARATE SYNTHASE SUBUNIT KORC"/>
    <property type="match status" value="1"/>
</dbReference>
<dbReference type="InterPro" id="IPR052554">
    <property type="entry name" value="2-oxoglutarate_synth_KorC"/>
</dbReference>
<evidence type="ECO:0000313" key="3">
    <source>
        <dbReference type="EMBL" id="KKN76683.1"/>
    </source>
</evidence>
<proteinExistence type="predicted"/>
<dbReference type="SUPFAM" id="SSF53323">
    <property type="entry name" value="Pyruvate-ferredoxin oxidoreductase, PFOR, domain III"/>
    <property type="match status" value="1"/>
</dbReference>
<accession>A0A0F9WEI0</accession>
<protein>
    <recommendedName>
        <fullName evidence="2">Pyruvate/ketoisovalerate oxidoreductase catalytic domain-containing protein</fullName>
    </recommendedName>
</protein>
<dbReference type="EMBL" id="LAZR01000291">
    <property type="protein sequence ID" value="KKN76683.1"/>
    <property type="molecule type" value="Genomic_DNA"/>
</dbReference>
<dbReference type="InterPro" id="IPR002869">
    <property type="entry name" value="Pyrv_flavodox_OxRed_cen"/>
</dbReference>
<organism evidence="3">
    <name type="scientific">marine sediment metagenome</name>
    <dbReference type="NCBI Taxonomy" id="412755"/>
    <lineage>
        <taxon>unclassified sequences</taxon>
        <taxon>metagenomes</taxon>
        <taxon>ecological metagenomes</taxon>
    </lineage>
</organism>
<dbReference type="GO" id="GO:0016903">
    <property type="term" value="F:oxidoreductase activity, acting on the aldehyde or oxo group of donors"/>
    <property type="evidence" value="ECO:0007669"/>
    <property type="project" value="InterPro"/>
</dbReference>
<sequence>MSHHEVIFSGSGGQGLMFLGKVLAKLALDAYEHVTFFPSYGAEVRGGTSNCQVILSATPIASPVVEHASAMVLMNQPSVDRFLPQLPAEGMAFVNSSLASAEGDNVVLVPASDIALELGDVRAANVTIFGTFLSQVPIIDKAVALAGIQAVSKRKGDKAVEINTRAFERGLEFLTAAAK</sequence>
<reference evidence="3" key="1">
    <citation type="journal article" date="2015" name="Nature">
        <title>Complex archaea that bridge the gap between prokaryotes and eukaryotes.</title>
        <authorList>
            <person name="Spang A."/>
            <person name="Saw J.H."/>
            <person name="Jorgensen S.L."/>
            <person name="Zaremba-Niedzwiedzka K."/>
            <person name="Martijn J."/>
            <person name="Lind A.E."/>
            <person name="van Eijk R."/>
            <person name="Schleper C."/>
            <person name="Guy L."/>
            <person name="Ettema T.J."/>
        </authorList>
    </citation>
    <scope>NUCLEOTIDE SEQUENCE</scope>
</reference>
<dbReference type="Pfam" id="PF01558">
    <property type="entry name" value="POR"/>
    <property type="match status" value="1"/>
</dbReference>
<evidence type="ECO:0000259" key="2">
    <source>
        <dbReference type="Pfam" id="PF01558"/>
    </source>
</evidence>
<dbReference type="AlphaFoldDB" id="A0A0F9WEI0"/>
<dbReference type="InterPro" id="IPR019752">
    <property type="entry name" value="Pyrv/ketoisovalerate_OxRed_cat"/>
</dbReference>